<dbReference type="Pfam" id="PF02954">
    <property type="entry name" value="HTH_8"/>
    <property type="match status" value="1"/>
</dbReference>
<dbReference type="Pfam" id="PF25601">
    <property type="entry name" value="AAA_lid_14"/>
    <property type="match status" value="1"/>
</dbReference>
<dbReference type="SUPFAM" id="SSF52540">
    <property type="entry name" value="P-loop containing nucleoside triphosphate hydrolases"/>
    <property type="match status" value="1"/>
</dbReference>
<dbReference type="Gene3D" id="1.10.10.60">
    <property type="entry name" value="Homeodomain-like"/>
    <property type="match status" value="1"/>
</dbReference>
<dbReference type="InterPro" id="IPR002078">
    <property type="entry name" value="Sigma_54_int"/>
</dbReference>
<dbReference type="InterPro" id="IPR003593">
    <property type="entry name" value="AAA+_ATPase"/>
</dbReference>
<dbReference type="CDD" id="cd00009">
    <property type="entry name" value="AAA"/>
    <property type="match status" value="1"/>
</dbReference>
<dbReference type="PRINTS" id="PR01590">
    <property type="entry name" value="HTHFIS"/>
</dbReference>
<keyword evidence="3" id="KW-0805">Transcription regulation</keyword>
<keyword evidence="4" id="KW-0804">Transcription</keyword>
<dbReference type="InterPro" id="IPR002197">
    <property type="entry name" value="HTH_Fis"/>
</dbReference>
<dbReference type="PROSITE" id="PS50112">
    <property type="entry name" value="PAS"/>
    <property type="match status" value="1"/>
</dbReference>
<keyword evidence="8" id="KW-1185">Reference proteome</keyword>
<dbReference type="Gene3D" id="1.10.8.60">
    <property type="match status" value="1"/>
</dbReference>
<dbReference type="InterPro" id="IPR027417">
    <property type="entry name" value="P-loop_NTPase"/>
</dbReference>
<dbReference type="PROSITE" id="PS00676">
    <property type="entry name" value="SIGMA54_INTERACT_2"/>
    <property type="match status" value="1"/>
</dbReference>
<dbReference type="InterPro" id="IPR009057">
    <property type="entry name" value="Homeodomain-like_sf"/>
</dbReference>
<evidence type="ECO:0000256" key="1">
    <source>
        <dbReference type="ARBA" id="ARBA00022741"/>
    </source>
</evidence>
<evidence type="ECO:0000313" key="7">
    <source>
        <dbReference type="EMBL" id="WFD09243.1"/>
    </source>
</evidence>
<accession>A0ABY8E8M3</accession>
<dbReference type="InterPro" id="IPR025943">
    <property type="entry name" value="Sigma_54_int_dom_ATP-bd_2"/>
</dbReference>
<dbReference type="Pfam" id="PF00989">
    <property type="entry name" value="PAS"/>
    <property type="match status" value="1"/>
</dbReference>
<evidence type="ECO:0000256" key="2">
    <source>
        <dbReference type="ARBA" id="ARBA00022840"/>
    </source>
</evidence>
<name>A0ABY8E8M3_9FIRM</name>
<dbReference type="Proteomes" id="UP001222800">
    <property type="component" value="Chromosome"/>
</dbReference>
<dbReference type="Gene3D" id="3.30.450.20">
    <property type="entry name" value="PAS domain"/>
    <property type="match status" value="1"/>
</dbReference>
<evidence type="ECO:0000256" key="3">
    <source>
        <dbReference type="ARBA" id="ARBA00023015"/>
    </source>
</evidence>
<gene>
    <name evidence="7" type="ORF">P4S50_12710</name>
</gene>
<dbReference type="NCBIfam" id="TIGR00229">
    <property type="entry name" value="sensory_box"/>
    <property type="match status" value="1"/>
</dbReference>
<dbReference type="InterPro" id="IPR035965">
    <property type="entry name" value="PAS-like_dom_sf"/>
</dbReference>
<dbReference type="SUPFAM" id="SSF46689">
    <property type="entry name" value="Homeodomain-like"/>
    <property type="match status" value="1"/>
</dbReference>
<keyword evidence="2" id="KW-0067">ATP-binding</keyword>
<evidence type="ECO:0000313" key="8">
    <source>
        <dbReference type="Proteomes" id="UP001222800"/>
    </source>
</evidence>
<evidence type="ECO:0000259" key="6">
    <source>
        <dbReference type="PROSITE" id="PS50112"/>
    </source>
</evidence>
<evidence type="ECO:0000256" key="4">
    <source>
        <dbReference type="ARBA" id="ARBA00023163"/>
    </source>
</evidence>
<dbReference type="PROSITE" id="PS50045">
    <property type="entry name" value="SIGMA54_INTERACT_4"/>
    <property type="match status" value="1"/>
</dbReference>
<dbReference type="SMART" id="SM00382">
    <property type="entry name" value="AAA"/>
    <property type="match status" value="1"/>
</dbReference>
<dbReference type="InterPro" id="IPR058031">
    <property type="entry name" value="AAA_lid_NorR"/>
</dbReference>
<reference evidence="7 8" key="1">
    <citation type="submission" date="2023-03" db="EMBL/GenBank/DDBJ databases">
        <title>Complete genome sequence of Tepidibacter sp. SWIR-1, isolated from a deep-sea hydrothermal vent.</title>
        <authorList>
            <person name="Li X."/>
        </authorList>
    </citation>
    <scope>NUCLEOTIDE SEQUENCE [LARGE SCALE GENOMIC DNA]</scope>
    <source>
        <strain evidence="7 8">SWIR-1</strain>
    </source>
</reference>
<evidence type="ECO:0000259" key="5">
    <source>
        <dbReference type="PROSITE" id="PS50045"/>
    </source>
</evidence>
<dbReference type="Gene3D" id="3.40.50.300">
    <property type="entry name" value="P-loop containing nucleotide triphosphate hydrolases"/>
    <property type="match status" value="1"/>
</dbReference>
<dbReference type="PANTHER" id="PTHR32071:SF74">
    <property type="entry name" value="TRANSCRIPTIONAL ACTIVATOR ROCR"/>
    <property type="match status" value="1"/>
</dbReference>
<dbReference type="InterPro" id="IPR013767">
    <property type="entry name" value="PAS_fold"/>
</dbReference>
<dbReference type="PANTHER" id="PTHR32071">
    <property type="entry name" value="TRANSCRIPTIONAL REGULATORY PROTEIN"/>
    <property type="match status" value="1"/>
</dbReference>
<sequence length="462" mass="52843">MNTKDYIKLMQNILHYIEDGIHVIDNEGNTVVYNKAMAELEQMKETDVLNKNLLDIFNGLNEETSTLLKVLNSGHIIKDKKQTYLNKYKNEITTVNTTIPVIDNGKTLGAIEISKNITKMKELSEEILTLHREKSNPKKIIQNKIKKYTFENIIGESETFKKAVSLAKRASKTPAPVFIYGKTGTGKELFSQSIHYEGVRKNKPFIAQNCAALPESLLEGILFGTEKGGFTGAISRPGLFEQANKGTLLLDEINSMPVELQAKLLRVLQEGYIRRIGGIKDIPIDVRIIATTNEEPTKLLKENKLRKDLYYRLNVISIYIPSLNEREDDIILLADYFIKKYNSKLDKNVKKIDKEAKRSLLNYKWHGNIRELENTIYSAISMLDYEDTISVENLNIDINNCEDVQNNLNISNEKCLDELLKEIEVDFITRALISNEKNITKSAKQLGIKRQTLQHKIKKYNI</sequence>
<dbReference type="EMBL" id="CP120733">
    <property type="protein sequence ID" value="WFD09243.1"/>
    <property type="molecule type" value="Genomic_DNA"/>
</dbReference>
<keyword evidence="1" id="KW-0547">Nucleotide-binding</keyword>
<feature type="domain" description="Sigma-54 factor interaction" evidence="5">
    <location>
        <begin position="153"/>
        <end position="381"/>
    </location>
</feature>
<organism evidence="7 8">
    <name type="scientific">Tepidibacter hydrothermalis</name>
    <dbReference type="NCBI Taxonomy" id="3036126"/>
    <lineage>
        <taxon>Bacteria</taxon>
        <taxon>Bacillati</taxon>
        <taxon>Bacillota</taxon>
        <taxon>Clostridia</taxon>
        <taxon>Peptostreptococcales</taxon>
        <taxon>Peptostreptococcaceae</taxon>
        <taxon>Tepidibacter</taxon>
    </lineage>
</organism>
<dbReference type="RefSeq" id="WP_277731166.1">
    <property type="nucleotide sequence ID" value="NZ_CP120733.1"/>
</dbReference>
<feature type="domain" description="PAS" evidence="6">
    <location>
        <begin position="6"/>
        <end position="54"/>
    </location>
</feature>
<dbReference type="InterPro" id="IPR000014">
    <property type="entry name" value="PAS"/>
</dbReference>
<dbReference type="SUPFAM" id="SSF55785">
    <property type="entry name" value="PYP-like sensor domain (PAS domain)"/>
    <property type="match status" value="1"/>
</dbReference>
<proteinExistence type="predicted"/>
<dbReference type="Pfam" id="PF00158">
    <property type="entry name" value="Sigma54_activat"/>
    <property type="match status" value="1"/>
</dbReference>
<protein>
    <submittedName>
        <fullName evidence="7">Sigma 54-interacting transcriptional regulator</fullName>
    </submittedName>
</protein>